<dbReference type="InterPro" id="IPR011032">
    <property type="entry name" value="GroES-like_sf"/>
</dbReference>
<evidence type="ECO:0000313" key="4">
    <source>
        <dbReference type="Proteomes" id="UP000280501"/>
    </source>
</evidence>
<name>A0A3N4YH19_9MICO</name>
<dbReference type="Pfam" id="PF08240">
    <property type="entry name" value="ADH_N"/>
    <property type="match status" value="1"/>
</dbReference>
<dbReference type="AlphaFoldDB" id="A0A3N4YH19"/>
<dbReference type="SMART" id="SM00829">
    <property type="entry name" value="PKS_ER"/>
    <property type="match status" value="1"/>
</dbReference>
<dbReference type="InterPro" id="IPR020843">
    <property type="entry name" value="ER"/>
</dbReference>
<sequence length="381" mass="39862">MPEQSAPPAPSAPPVPARMPAWRVVANGEPEEVMELGDVEVPEPGPDEVLIRVRTVALNFPDVLLARGQYQVRPDLPFTPGIELCGEVAAVAPGVTRFAVGDRVVGWGQGALAAYAVLPATAVYPAPPGLDDVHASGLTIAYQTAWFGLHRRAALRPGETLLVHAAAGGVGSAACRLGAAAGAHVVGIVGSPAKVEAARAAGAHEVYLRDDDWVTPLRRRGADVVFDPVGGAAFEQSTKVIAFEGRIVVVGFASGDLPRVRPDHLLVKNYSVLGLHWGLYQRVRPQRLDEAHAELCRLVDDGVLRPDVSDVVPFEDAADGVRRLARGVTTGRIVVRVADDATGDATRDVARATSDDDRAAADGNRAAAHAAPGAGRGEAAR</sequence>
<dbReference type="SUPFAM" id="SSF50129">
    <property type="entry name" value="GroES-like"/>
    <property type="match status" value="1"/>
</dbReference>
<dbReference type="PANTHER" id="PTHR43677">
    <property type="entry name" value="SHORT-CHAIN DEHYDROGENASE/REDUCTASE"/>
    <property type="match status" value="1"/>
</dbReference>
<feature type="region of interest" description="Disordered" evidence="1">
    <location>
        <begin position="353"/>
        <end position="381"/>
    </location>
</feature>
<proteinExistence type="predicted"/>
<dbReference type="SUPFAM" id="SSF51735">
    <property type="entry name" value="NAD(P)-binding Rossmann-fold domains"/>
    <property type="match status" value="1"/>
</dbReference>
<evidence type="ECO:0000256" key="1">
    <source>
        <dbReference type="SAM" id="MobiDB-lite"/>
    </source>
</evidence>
<feature type="compositionally biased region" description="Low complexity" evidence="1">
    <location>
        <begin position="361"/>
        <end position="373"/>
    </location>
</feature>
<dbReference type="Proteomes" id="UP000280501">
    <property type="component" value="Unassembled WGS sequence"/>
</dbReference>
<dbReference type="InterPro" id="IPR013154">
    <property type="entry name" value="ADH-like_N"/>
</dbReference>
<dbReference type="CDD" id="cd08241">
    <property type="entry name" value="QOR1"/>
    <property type="match status" value="1"/>
</dbReference>
<evidence type="ECO:0000313" key="3">
    <source>
        <dbReference type="EMBL" id="RPF20399.1"/>
    </source>
</evidence>
<dbReference type="Gene3D" id="3.40.50.720">
    <property type="entry name" value="NAD(P)-binding Rossmann-like Domain"/>
    <property type="match status" value="1"/>
</dbReference>
<dbReference type="EMBL" id="RKQZ01000001">
    <property type="protein sequence ID" value="RPF20399.1"/>
    <property type="molecule type" value="Genomic_DNA"/>
</dbReference>
<feature type="domain" description="Enoyl reductase (ER)" evidence="2">
    <location>
        <begin position="32"/>
        <end position="335"/>
    </location>
</feature>
<dbReference type="RefSeq" id="WP_246012190.1">
    <property type="nucleotide sequence ID" value="NZ_RKQZ01000001.1"/>
</dbReference>
<protein>
    <submittedName>
        <fullName evidence="3">NADPH2:quinone reductase</fullName>
    </submittedName>
</protein>
<dbReference type="GO" id="GO:0016491">
    <property type="term" value="F:oxidoreductase activity"/>
    <property type="evidence" value="ECO:0007669"/>
    <property type="project" value="InterPro"/>
</dbReference>
<dbReference type="InterPro" id="IPR036291">
    <property type="entry name" value="NAD(P)-bd_dom_sf"/>
</dbReference>
<reference evidence="3 4" key="1">
    <citation type="submission" date="2018-11" db="EMBL/GenBank/DDBJ databases">
        <title>Sequencing the genomes of 1000 actinobacteria strains.</title>
        <authorList>
            <person name="Klenk H.-P."/>
        </authorList>
    </citation>
    <scope>NUCLEOTIDE SEQUENCE [LARGE SCALE GENOMIC DNA]</scope>
    <source>
        <strain evidence="3 4">DSM 15700</strain>
    </source>
</reference>
<dbReference type="InterPro" id="IPR013149">
    <property type="entry name" value="ADH-like_C"/>
</dbReference>
<dbReference type="Gene3D" id="3.90.180.10">
    <property type="entry name" value="Medium-chain alcohol dehydrogenases, catalytic domain"/>
    <property type="match status" value="1"/>
</dbReference>
<accession>A0A3N4YH19</accession>
<dbReference type="Pfam" id="PF00107">
    <property type="entry name" value="ADH_zinc_N"/>
    <property type="match status" value="1"/>
</dbReference>
<dbReference type="PANTHER" id="PTHR43677:SF4">
    <property type="entry name" value="QUINONE OXIDOREDUCTASE-LIKE PROTEIN 2"/>
    <property type="match status" value="1"/>
</dbReference>
<comment type="caution">
    <text evidence="3">The sequence shown here is derived from an EMBL/GenBank/DDBJ whole genome shotgun (WGS) entry which is preliminary data.</text>
</comment>
<evidence type="ECO:0000259" key="2">
    <source>
        <dbReference type="SMART" id="SM00829"/>
    </source>
</evidence>
<organism evidence="3 4">
    <name type="scientific">Myceligenerans xiligouense</name>
    <dbReference type="NCBI Taxonomy" id="253184"/>
    <lineage>
        <taxon>Bacteria</taxon>
        <taxon>Bacillati</taxon>
        <taxon>Actinomycetota</taxon>
        <taxon>Actinomycetes</taxon>
        <taxon>Micrococcales</taxon>
        <taxon>Promicromonosporaceae</taxon>
        <taxon>Myceligenerans</taxon>
    </lineage>
</organism>
<dbReference type="InterPro" id="IPR051397">
    <property type="entry name" value="Zn-ADH-like_protein"/>
</dbReference>
<keyword evidence="4" id="KW-1185">Reference proteome</keyword>
<gene>
    <name evidence="3" type="ORF">EDD34_0990</name>
</gene>